<dbReference type="SMART" id="SM00360">
    <property type="entry name" value="RRM"/>
    <property type="match status" value="1"/>
</dbReference>
<dbReference type="Pfam" id="PF00076">
    <property type="entry name" value="RRM_1"/>
    <property type="match status" value="1"/>
</dbReference>
<name>K8EI60_9CHLO</name>
<evidence type="ECO:0000259" key="4">
    <source>
        <dbReference type="PROSITE" id="PS50102"/>
    </source>
</evidence>
<reference evidence="5 6" key="1">
    <citation type="submission" date="2011-10" db="EMBL/GenBank/DDBJ databases">
        <authorList>
            <person name="Genoscope - CEA"/>
        </authorList>
    </citation>
    <scope>NUCLEOTIDE SEQUENCE [LARGE SCALE GENOMIC DNA]</scope>
    <source>
        <strain evidence="5 6">RCC 1105</strain>
    </source>
</reference>
<dbReference type="PANTHER" id="PTHR32343">
    <property type="entry name" value="SERINE/ARGININE-RICH SPLICING FACTOR"/>
    <property type="match status" value="1"/>
</dbReference>
<feature type="region of interest" description="Disordered" evidence="2">
    <location>
        <begin position="252"/>
        <end position="284"/>
    </location>
</feature>
<dbReference type="EMBL" id="FO082271">
    <property type="protein sequence ID" value="CCO17711.1"/>
    <property type="molecule type" value="Genomic_DNA"/>
</dbReference>
<dbReference type="RefSeq" id="XP_007511590.1">
    <property type="nucleotide sequence ID" value="XM_007511528.1"/>
</dbReference>
<dbReference type="eggNOG" id="ENOG502QRKA">
    <property type="taxonomic scope" value="Eukaryota"/>
</dbReference>
<dbReference type="InterPro" id="IPR012677">
    <property type="entry name" value="Nucleotide-bd_a/b_plait_sf"/>
</dbReference>
<dbReference type="OrthoDB" id="7763451at2759"/>
<dbReference type="Gene3D" id="3.30.70.330">
    <property type="match status" value="1"/>
</dbReference>
<dbReference type="PANTHER" id="PTHR32343:SF10">
    <property type="entry name" value="RNA-BINDING REGION RNP-1 DOMAIN-CONTAINING PROTEIN"/>
    <property type="match status" value="1"/>
</dbReference>
<gene>
    <name evidence="5" type="ORF">Bathy08g01290</name>
</gene>
<feature type="domain" description="RRM" evidence="4">
    <location>
        <begin position="20"/>
        <end position="94"/>
    </location>
</feature>
<feature type="transmembrane region" description="Helical" evidence="3">
    <location>
        <begin position="6"/>
        <end position="22"/>
    </location>
</feature>
<evidence type="ECO:0000256" key="2">
    <source>
        <dbReference type="SAM" id="MobiDB-lite"/>
    </source>
</evidence>
<dbReference type="Proteomes" id="UP000198341">
    <property type="component" value="Chromosome 8"/>
</dbReference>
<dbReference type="InterPro" id="IPR000504">
    <property type="entry name" value="RRM_dom"/>
</dbReference>
<dbReference type="AlphaFoldDB" id="K8EI60"/>
<dbReference type="InterPro" id="IPR035979">
    <property type="entry name" value="RBD_domain_sf"/>
</dbReference>
<keyword evidence="6" id="KW-1185">Reference proteome</keyword>
<proteinExistence type="predicted"/>
<accession>K8EI60</accession>
<organism evidence="5 6">
    <name type="scientific">Bathycoccus prasinos</name>
    <dbReference type="NCBI Taxonomy" id="41875"/>
    <lineage>
        <taxon>Eukaryota</taxon>
        <taxon>Viridiplantae</taxon>
        <taxon>Chlorophyta</taxon>
        <taxon>Mamiellophyceae</taxon>
        <taxon>Mamiellales</taxon>
        <taxon>Bathycoccaceae</taxon>
        <taxon>Bathycoccus</taxon>
    </lineage>
</organism>
<evidence type="ECO:0000256" key="1">
    <source>
        <dbReference type="PROSITE-ProRule" id="PRU00176"/>
    </source>
</evidence>
<keyword evidence="3" id="KW-0472">Membrane</keyword>
<evidence type="ECO:0000256" key="3">
    <source>
        <dbReference type="SAM" id="Phobius"/>
    </source>
</evidence>
<dbReference type="KEGG" id="bpg:Bathy08g01290"/>
<sequence>METHLSSSSLIIISFMMFFLIIKVTNISPSAQDSDLSDFFSTAGDISKLVVKDGLNNTKRATIDFKEKEAVSAALLLNGCLLLNHALCIEEIQFPSEEMEDLEALKKRAEGGLNAGELSKGETIASGILAKTITFSKQAGQAIKQFDEQHKISETVVSKTNSAYKNVDEKLKLTETTATMKVKISEESQKLDEKFKVSATAGAAGEVVKNTSTGVVSKINENEAVKKATTAVSNAFSFLSQKATAIVSKAVAESEKEMPSAKAATAMDGVDGDDSSPKSTVPEA</sequence>
<dbReference type="GO" id="GO:0003723">
    <property type="term" value="F:RNA binding"/>
    <property type="evidence" value="ECO:0007669"/>
    <property type="project" value="UniProtKB-UniRule"/>
</dbReference>
<dbReference type="SUPFAM" id="SSF54928">
    <property type="entry name" value="RNA-binding domain, RBD"/>
    <property type="match status" value="1"/>
</dbReference>
<keyword evidence="3" id="KW-1133">Transmembrane helix</keyword>
<evidence type="ECO:0000313" key="5">
    <source>
        <dbReference type="EMBL" id="CCO17711.1"/>
    </source>
</evidence>
<keyword evidence="3" id="KW-0812">Transmembrane</keyword>
<dbReference type="GeneID" id="19014108"/>
<dbReference type="PROSITE" id="PS50102">
    <property type="entry name" value="RRM"/>
    <property type="match status" value="1"/>
</dbReference>
<keyword evidence="1" id="KW-0694">RNA-binding</keyword>
<protein>
    <recommendedName>
        <fullName evidence="4">RRM domain-containing protein</fullName>
    </recommendedName>
</protein>
<evidence type="ECO:0000313" key="6">
    <source>
        <dbReference type="Proteomes" id="UP000198341"/>
    </source>
</evidence>